<evidence type="ECO:0000313" key="2">
    <source>
        <dbReference type="EMBL" id="CDI85387.1"/>
    </source>
</evidence>
<dbReference type="AlphaFoldDB" id="U6H0I8"/>
<dbReference type="InterPro" id="IPR015943">
    <property type="entry name" value="WD40/YVTN_repeat-like_dom_sf"/>
</dbReference>
<sequence>MRCFNLYKTKHDDDSSEDSEYESDEEGADEDARLEFRLIHHEGAMPRMVAAWSDLGMVGVWDIEKHLKRLDDPGAAGPPPDPHQEPMFRFKGHETEGFAMDWNPVHVGRLLTGDTSGLGGVGGWGG</sequence>
<dbReference type="OrthoDB" id="2161379at2759"/>
<evidence type="ECO:0000256" key="1">
    <source>
        <dbReference type="SAM" id="MobiDB-lite"/>
    </source>
</evidence>
<evidence type="ECO:0000313" key="3">
    <source>
        <dbReference type="Proteomes" id="UP000018201"/>
    </source>
</evidence>
<dbReference type="PANTHER" id="PTHR45903">
    <property type="entry name" value="GLUTAMATE-RICH WD REPEAT-CONTAINING PROTEIN 1"/>
    <property type="match status" value="1"/>
</dbReference>
<dbReference type="InterPro" id="IPR051972">
    <property type="entry name" value="Glutamate-rich_WD_repeat"/>
</dbReference>
<dbReference type="Proteomes" id="UP000018201">
    <property type="component" value="Unassembled WGS sequence"/>
</dbReference>
<name>U6H0I8_9EIME</name>
<gene>
    <name evidence="2" type="ORF">EPH_0063250</name>
</gene>
<dbReference type="PANTHER" id="PTHR45903:SF1">
    <property type="entry name" value="GLUTAMATE-RICH WD REPEAT-CONTAINING PROTEIN 1"/>
    <property type="match status" value="1"/>
</dbReference>
<dbReference type="GO" id="GO:0042254">
    <property type="term" value="P:ribosome biogenesis"/>
    <property type="evidence" value="ECO:0007669"/>
    <property type="project" value="TreeGrafter"/>
</dbReference>
<organism evidence="2 3">
    <name type="scientific">Eimeria praecox</name>
    <dbReference type="NCBI Taxonomy" id="51316"/>
    <lineage>
        <taxon>Eukaryota</taxon>
        <taxon>Sar</taxon>
        <taxon>Alveolata</taxon>
        <taxon>Apicomplexa</taxon>
        <taxon>Conoidasida</taxon>
        <taxon>Coccidia</taxon>
        <taxon>Eucoccidiorida</taxon>
        <taxon>Eimeriorina</taxon>
        <taxon>Eimeriidae</taxon>
        <taxon>Eimeria</taxon>
    </lineage>
</organism>
<dbReference type="VEuPathDB" id="ToxoDB:EPH_0063250"/>
<dbReference type="GO" id="GO:0005730">
    <property type="term" value="C:nucleolus"/>
    <property type="evidence" value="ECO:0007669"/>
    <property type="project" value="TreeGrafter"/>
</dbReference>
<proteinExistence type="predicted"/>
<dbReference type="EMBL" id="HG693749">
    <property type="protein sequence ID" value="CDI85387.1"/>
    <property type="molecule type" value="Genomic_DNA"/>
</dbReference>
<dbReference type="Gene3D" id="2.130.10.10">
    <property type="entry name" value="YVTN repeat-like/Quinoprotein amine dehydrogenase"/>
    <property type="match status" value="1"/>
</dbReference>
<protein>
    <submittedName>
        <fullName evidence="2">Wd repeat protein, putative</fullName>
    </submittedName>
</protein>
<reference evidence="2" key="2">
    <citation type="submission" date="2013-10" db="EMBL/GenBank/DDBJ databases">
        <authorList>
            <person name="Aslett M."/>
        </authorList>
    </citation>
    <scope>NUCLEOTIDE SEQUENCE [LARGE SCALE GENOMIC DNA]</scope>
    <source>
        <strain evidence="2">Houghton</strain>
    </source>
</reference>
<accession>U6H0I8</accession>
<reference evidence="2" key="1">
    <citation type="submission" date="2013-10" db="EMBL/GenBank/DDBJ databases">
        <title>Genomic analysis of the causative agents of coccidiosis in chickens.</title>
        <authorList>
            <person name="Reid A.J."/>
            <person name="Blake D."/>
            <person name="Billington K."/>
            <person name="Browne H."/>
            <person name="Dunn M."/>
            <person name="Hung S."/>
            <person name="Kawahara F."/>
            <person name="Miranda-Saavedra D."/>
            <person name="Mourier T."/>
            <person name="Nagra H."/>
            <person name="Otto T.D."/>
            <person name="Rawlings N."/>
            <person name="Sanchez A."/>
            <person name="Sanders M."/>
            <person name="Subramaniam C."/>
            <person name="Tay Y."/>
            <person name="Dear P."/>
            <person name="Doerig C."/>
            <person name="Gruber A."/>
            <person name="Parkinson J."/>
            <person name="Shirley M."/>
            <person name="Wan K.L."/>
            <person name="Berriman M."/>
            <person name="Tomley F."/>
            <person name="Pain A."/>
        </authorList>
    </citation>
    <scope>NUCLEOTIDE SEQUENCE [LARGE SCALE GENOMIC DNA]</scope>
    <source>
        <strain evidence="2">Houghton</strain>
    </source>
</reference>
<feature type="compositionally biased region" description="Acidic residues" evidence="1">
    <location>
        <begin position="14"/>
        <end position="29"/>
    </location>
</feature>
<keyword evidence="3" id="KW-1185">Reference proteome</keyword>
<feature type="region of interest" description="Disordered" evidence="1">
    <location>
        <begin position="1"/>
        <end position="29"/>
    </location>
</feature>